<dbReference type="EMBL" id="JARBHB010000005">
    <property type="protein sequence ID" value="KAJ8884689.1"/>
    <property type="molecule type" value="Genomic_DNA"/>
</dbReference>
<dbReference type="PANTHER" id="PTHR21505">
    <property type="entry name" value="MADF DOMAIN-CONTAINING PROTEIN-RELATED"/>
    <property type="match status" value="1"/>
</dbReference>
<feature type="domain" description="MADF" evidence="1">
    <location>
        <begin position="14"/>
        <end position="112"/>
    </location>
</feature>
<dbReference type="PROSITE" id="PS51029">
    <property type="entry name" value="MADF"/>
    <property type="match status" value="1"/>
</dbReference>
<proteinExistence type="predicted"/>
<accession>A0ABQ9HK17</accession>
<sequence length="358" mass="41162">MTDLRQCSREFLTVFIDLYKSFPCLWLVKSKSYSERDKKGKAYEALVQKYKEVDIAANREKITNKIISLRSVYQEELAEVRKSIRSGAGKDDVYKPSLWYFDLFAFLSDQETPRESTNTMDSKTTASTEEIEEEVIIHIFLQHLCSQNSSRKKKLRPEDEKTDEVMTFAEMESLSRNSRVVGDSQNNIAFVSGCYGWHENIPLQTAQQNIPPHIVQQQHTSTQHIQDQNITPHLVQQYDNPQSVHTQGFVQSFAFTVKDVASHVDRQFCGLRGDGTQRRKTEGEREHLCLHSLFNLHRLAGAIGKRKKNYFRSGAGDDNVYKTSLLYFDLFGFLSDQEIAKKTMNTTDDESAALTEET</sequence>
<keyword evidence="3" id="KW-1185">Reference proteome</keyword>
<dbReference type="Pfam" id="PF10545">
    <property type="entry name" value="MADF_DNA_bdg"/>
    <property type="match status" value="1"/>
</dbReference>
<gene>
    <name evidence="2" type="ORF">PR048_016547</name>
</gene>
<dbReference type="SMART" id="SM00595">
    <property type="entry name" value="MADF"/>
    <property type="match status" value="1"/>
</dbReference>
<name>A0ABQ9HK17_9NEOP</name>
<protein>
    <recommendedName>
        <fullName evidence="1">MADF domain-containing protein</fullName>
    </recommendedName>
</protein>
<dbReference type="PANTHER" id="PTHR21505:SF8">
    <property type="entry name" value="DPT-YFP REPRESSOR BY OVEREXPRESSION, ISOFORM D-RELATED"/>
    <property type="match status" value="1"/>
</dbReference>
<feature type="non-terminal residue" evidence="2">
    <location>
        <position position="358"/>
    </location>
</feature>
<evidence type="ECO:0000313" key="2">
    <source>
        <dbReference type="EMBL" id="KAJ8884689.1"/>
    </source>
</evidence>
<dbReference type="Proteomes" id="UP001159363">
    <property type="component" value="Chromosome 4"/>
</dbReference>
<evidence type="ECO:0000313" key="3">
    <source>
        <dbReference type="Proteomes" id="UP001159363"/>
    </source>
</evidence>
<organism evidence="2 3">
    <name type="scientific">Dryococelus australis</name>
    <dbReference type="NCBI Taxonomy" id="614101"/>
    <lineage>
        <taxon>Eukaryota</taxon>
        <taxon>Metazoa</taxon>
        <taxon>Ecdysozoa</taxon>
        <taxon>Arthropoda</taxon>
        <taxon>Hexapoda</taxon>
        <taxon>Insecta</taxon>
        <taxon>Pterygota</taxon>
        <taxon>Neoptera</taxon>
        <taxon>Polyneoptera</taxon>
        <taxon>Phasmatodea</taxon>
        <taxon>Verophasmatodea</taxon>
        <taxon>Anareolatae</taxon>
        <taxon>Phasmatidae</taxon>
        <taxon>Eurycanthinae</taxon>
        <taxon>Dryococelus</taxon>
    </lineage>
</organism>
<reference evidence="2 3" key="1">
    <citation type="submission" date="2023-02" db="EMBL/GenBank/DDBJ databases">
        <title>LHISI_Scaffold_Assembly.</title>
        <authorList>
            <person name="Stuart O.P."/>
            <person name="Cleave R."/>
            <person name="Magrath M.J.L."/>
            <person name="Mikheyev A.S."/>
        </authorList>
    </citation>
    <scope>NUCLEOTIDE SEQUENCE [LARGE SCALE GENOMIC DNA]</scope>
    <source>
        <strain evidence="2">Daus_M_001</strain>
        <tissue evidence="2">Leg muscle</tissue>
    </source>
</reference>
<comment type="caution">
    <text evidence="2">The sequence shown here is derived from an EMBL/GenBank/DDBJ whole genome shotgun (WGS) entry which is preliminary data.</text>
</comment>
<evidence type="ECO:0000259" key="1">
    <source>
        <dbReference type="PROSITE" id="PS51029"/>
    </source>
</evidence>
<dbReference type="InterPro" id="IPR006578">
    <property type="entry name" value="MADF-dom"/>
</dbReference>